<dbReference type="FunFam" id="1.10.510.10:FF:000517">
    <property type="entry name" value="Putative receptor kinase Lecrk"/>
    <property type="match status" value="1"/>
</dbReference>
<keyword evidence="9 22" id="KW-0812">Transmembrane</keyword>
<dbReference type="Pfam" id="PF00139">
    <property type="entry name" value="Lectin_legB"/>
    <property type="match status" value="1"/>
</dbReference>
<name>A0AAQ3TX33_PASNO</name>
<keyword evidence="25" id="KW-1185">Reference proteome</keyword>
<evidence type="ECO:0000313" key="25">
    <source>
        <dbReference type="Proteomes" id="UP001341281"/>
    </source>
</evidence>
<evidence type="ECO:0000256" key="8">
    <source>
        <dbReference type="ARBA" id="ARBA00022679"/>
    </source>
</evidence>
<evidence type="ECO:0000256" key="20">
    <source>
        <dbReference type="ARBA" id="ARBA00048977"/>
    </source>
</evidence>
<evidence type="ECO:0000256" key="12">
    <source>
        <dbReference type="ARBA" id="ARBA00022741"/>
    </source>
</evidence>
<dbReference type="PROSITE" id="PS50011">
    <property type="entry name" value="PROTEIN_KINASE_DOM"/>
    <property type="match status" value="1"/>
</dbReference>
<dbReference type="CDD" id="cd06899">
    <property type="entry name" value="lectin_legume_LecRK_Arcelin_ConA"/>
    <property type="match status" value="1"/>
</dbReference>
<evidence type="ECO:0000256" key="4">
    <source>
        <dbReference type="ARBA" id="ARBA00010217"/>
    </source>
</evidence>
<evidence type="ECO:0000256" key="9">
    <source>
        <dbReference type="ARBA" id="ARBA00022692"/>
    </source>
</evidence>
<dbReference type="CDD" id="cd14066">
    <property type="entry name" value="STKc_IRAK"/>
    <property type="match status" value="1"/>
</dbReference>
<dbReference type="AlphaFoldDB" id="A0AAQ3TX33"/>
<dbReference type="FunFam" id="3.30.200.20:FF:000112">
    <property type="entry name" value="Lectin-domain containing receptor kinase A4.3"/>
    <property type="match status" value="1"/>
</dbReference>
<dbReference type="InterPro" id="IPR001220">
    <property type="entry name" value="Legume_lectin_dom"/>
</dbReference>
<evidence type="ECO:0000256" key="11">
    <source>
        <dbReference type="ARBA" id="ARBA00022734"/>
    </source>
</evidence>
<evidence type="ECO:0000256" key="15">
    <source>
        <dbReference type="ARBA" id="ARBA00022989"/>
    </source>
</evidence>
<comment type="catalytic activity">
    <reaction evidence="19">
        <text>L-threonyl-[protein] + ATP = O-phospho-L-threonyl-[protein] + ADP + H(+)</text>
        <dbReference type="Rhea" id="RHEA:46608"/>
        <dbReference type="Rhea" id="RHEA-COMP:11060"/>
        <dbReference type="Rhea" id="RHEA-COMP:11605"/>
        <dbReference type="ChEBI" id="CHEBI:15378"/>
        <dbReference type="ChEBI" id="CHEBI:30013"/>
        <dbReference type="ChEBI" id="CHEBI:30616"/>
        <dbReference type="ChEBI" id="CHEBI:61977"/>
        <dbReference type="ChEBI" id="CHEBI:456216"/>
        <dbReference type="EC" id="2.7.11.1"/>
    </reaction>
    <physiologicalReaction direction="left-to-right" evidence="19">
        <dbReference type="Rhea" id="RHEA:46609"/>
    </physiologicalReaction>
</comment>
<dbReference type="GO" id="GO:0005524">
    <property type="term" value="F:ATP binding"/>
    <property type="evidence" value="ECO:0007669"/>
    <property type="project" value="UniProtKB-UniRule"/>
</dbReference>
<dbReference type="Pfam" id="PF00069">
    <property type="entry name" value="Pkinase"/>
    <property type="match status" value="1"/>
</dbReference>
<evidence type="ECO:0000256" key="17">
    <source>
        <dbReference type="ARBA" id="ARBA00023170"/>
    </source>
</evidence>
<keyword evidence="8" id="KW-0808">Transferase</keyword>
<evidence type="ECO:0000256" key="21">
    <source>
        <dbReference type="PROSITE-ProRule" id="PRU10141"/>
    </source>
</evidence>
<dbReference type="Proteomes" id="UP001341281">
    <property type="component" value="Chromosome 06"/>
</dbReference>
<sequence length="727" mass="81165">MKTANFFHAALKIQAFYCAEDVQKIGSYLLQKISVQPGSTGYKKNLLRHYQYNMKLIFSILLFLIVGFIPEFSMGNDDHEKFVYTGFTGSNLTLDGAARITSTGLIELTNDTARIKGHAFYPFKLRFRQSPNGTVQSFSLSFVFGILSSFGDIRGHGFAFFVAPSNDFTDAFPIQFLGLLNSTNNGSLSNHIFAVEFDTIQNTEFGDIDNNHVGIDINSLNSLKSYSAGFYNDKNGTSFTNVSLIGSGPIQAWVEYNGNTMQIDVTIAPLAQEKPVRPLLSLTNNLSSILTEEAYIGFSSSTGLTTGHHCILGWSFGMNSPAPVIDSTKLPKLPNLGPRSPSKLLEIILPITSALFILVIGIAIVILVRRHMRYKEVREDWEVEYGPHRFTYKDLFHATKGFSSKHLIGVGGFGRVYKGVLPKSKAEVAVKRVSYNSKQGVQQFTAEVVSMGHLQHNNVVKLHGYCRRKGEFLLVYDYMANGSLEKYLYSEQGMTTLDWGQRFKIIKDIASGLLYLHEEWDKVVIHRDVKPNNILLDEGMNGRLGDFGLARMYDHGTDPQTTHVVGTIGYLAPELVHRGKASTLTDVFAFGVFILEVTCGKKPVSEDTQANQLMLVDWVIHNWREESLLDTVDINLQGKYDIDQACLALKLGLLCSHPFPGSRPNMRQILQYLEGDVPMPELQPEHFRFHMLALMQSEGNLNPSTISLYPSPMMAEFGSISFSLDGR</sequence>
<evidence type="ECO:0000256" key="22">
    <source>
        <dbReference type="SAM" id="Phobius"/>
    </source>
</evidence>
<comment type="similarity">
    <text evidence="4">In the C-terminal section; belongs to the protein kinase superfamily. Ser/Thr protein kinase family.</text>
</comment>
<dbReference type="InterPro" id="IPR017441">
    <property type="entry name" value="Protein_kinase_ATP_BS"/>
</dbReference>
<evidence type="ECO:0000259" key="23">
    <source>
        <dbReference type="PROSITE" id="PS50011"/>
    </source>
</evidence>
<dbReference type="Gene3D" id="2.60.120.200">
    <property type="match status" value="1"/>
</dbReference>
<reference evidence="24 25" key="1">
    <citation type="submission" date="2024-02" db="EMBL/GenBank/DDBJ databases">
        <title>High-quality chromosome-scale genome assembly of Pensacola bahiagrass (Paspalum notatum Flugge var. saurae).</title>
        <authorList>
            <person name="Vega J.M."/>
            <person name="Podio M."/>
            <person name="Orjuela J."/>
            <person name="Siena L.A."/>
            <person name="Pessino S.C."/>
            <person name="Combes M.C."/>
            <person name="Mariac C."/>
            <person name="Albertini E."/>
            <person name="Pupilli F."/>
            <person name="Ortiz J.P.A."/>
            <person name="Leblanc O."/>
        </authorList>
    </citation>
    <scope>NUCLEOTIDE SEQUENCE [LARGE SCALE GENOMIC DNA]</scope>
    <source>
        <strain evidence="24">R1</strain>
        <tissue evidence="24">Leaf</tissue>
    </source>
</reference>
<keyword evidence="12 21" id="KW-0547">Nucleotide-binding</keyword>
<evidence type="ECO:0000256" key="1">
    <source>
        <dbReference type="ARBA" id="ARBA00004236"/>
    </source>
</evidence>
<keyword evidence="11" id="KW-0430">Lectin</keyword>
<evidence type="ECO:0000256" key="2">
    <source>
        <dbReference type="ARBA" id="ARBA00004479"/>
    </source>
</evidence>
<evidence type="ECO:0000256" key="10">
    <source>
        <dbReference type="ARBA" id="ARBA00022729"/>
    </source>
</evidence>
<comment type="subcellular location">
    <subcellularLocation>
        <location evidence="1">Cell membrane</location>
    </subcellularLocation>
    <subcellularLocation>
        <location evidence="2">Membrane</location>
        <topology evidence="2">Single-pass type I membrane protein</topology>
    </subcellularLocation>
</comment>
<keyword evidence="15 22" id="KW-1133">Transmembrane helix</keyword>
<dbReference type="InterPro" id="IPR050528">
    <property type="entry name" value="L-type_Lectin-RKs"/>
</dbReference>
<organism evidence="24 25">
    <name type="scientific">Paspalum notatum var. saurae</name>
    <dbReference type="NCBI Taxonomy" id="547442"/>
    <lineage>
        <taxon>Eukaryota</taxon>
        <taxon>Viridiplantae</taxon>
        <taxon>Streptophyta</taxon>
        <taxon>Embryophyta</taxon>
        <taxon>Tracheophyta</taxon>
        <taxon>Spermatophyta</taxon>
        <taxon>Magnoliopsida</taxon>
        <taxon>Liliopsida</taxon>
        <taxon>Poales</taxon>
        <taxon>Poaceae</taxon>
        <taxon>PACMAD clade</taxon>
        <taxon>Panicoideae</taxon>
        <taxon>Andropogonodae</taxon>
        <taxon>Paspaleae</taxon>
        <taxon>Paspalinae</taxon>
        <taxon>Paspalum</taxon>
    </lineage>
</organism>
<feature type="domain" description="Protein kinase" evidence="23">
    <location>
        <begin position="402"/>
        <end position="682"/>
    </location>
</feature>
<dbReference type="SUPFAM" id="SSF49899">
    <property type="entry name" value="Concanavalin A-like lectins/glucanases"/>
    <property type="match status" value="1"/>
</dbReference>
<dbReference type="SUPFAM" id="SSF56112">
    <property type="entry name" value="Protein kinase-like (PK-like)"/>
    <property type="match status" value="1"/>
</dbReference>
<dbReference type="InterPro" id="IPR000719">
    <property type="entry name" value="Prot_kinase_dom"/>
</dbReference>
<dbReference type="GO" id="GO:1901001">
    <property type="term" value="P:negative regulation of response to salt stress"/>
    <property type="evidence" value="ECO:0007669"/>
    <property type="project" value="UniProtKB-ARBA"/>
</dbReference>
<gene>
    <name evidence="24" type="ORF">U9M48_028771</name>
</gene>
<feature type="transmembrane region" description="Helical" evidence="22">
    <location>
        <begin position="52"/>
        <end position="69"/>
    </location>
</feature>
<keyword evidence="14 21" id="KW-0067">ATP-binding</keyword>
<dbReference type="GO" id="GO:0030246">
    <property type="term" value="F:carbohydrate binding"/>
    <property type="evidence" value="ECO:0007669"/>
    <property type="project" value="UniProtKB-KW"/>
</dbReference>
<comment type="similarity">
    <text evidence="3">In the N-terminal section; belongs to the leguminous lectin family.</text>
</comment>
<keyword evidence="7" id="KW-0723">Serine/threonine-protein kinase</keyword>
<dbReference type="Gene3D" id="1.10.510.10">
    <property type="entry name" value="Transferase(Phosphotransferase) domain 1"/>
    <property type="match status" value="1"/>
</dbReference>
<dbReference type="InterPro" id="IPR013320">
    <property type="entry name" value="ConA-like_dom_sf"/>
</dbReference>
<keyword evidence="10" id="KW-0732">Signal</keyword>
<evidence type="ECO:0000256" key="19">
    <source>
        <dbReference type="ARBA" id="ARBA00048659"/>
    </source>
</evidence>
<keyword evidence="6" id="KW-1003">Cell membrane</keyword>
<keyword evidence="16 22" id="KW-0472">Membrane</keyword>
<evidence type="ECO:0000256" key="6">
    <source>
        <dbReference type="ARBA" id="ARBA00022475"/>
    </source>
</evidence>
<evidence type="ECO:0000256" key="7">
    <source>
        <dbReference type="ARBA" id="ARBA00022527"/>
    </source>
</evidence>
<evidence type="ECO:0000313" key="24">
    <source>
        <dbReference type="EMBL" id="WVZ81390.1"/>
    </source>
</evidence>
<proteinExistence type="inferred from homology"/>
<keyword evidence="17" id="KW-0675">Receptor</keyword>
<dbReference type="PROSITE" id="PS00108">
    <property type="entry name" value="PROTEIN_KINASE_ST"/>
    <property type="match status" value="1"/>
</dbReference>
<dbReference type="EMBL" id="CP144750">
    <property type="protein sequence ID" value="WVZ81390.1"/>
    <property type="molecule type" value="Genomic_DNA"/>
</dbReference>
<dbReference type="EC" id="2.7.11.1" evidence="5"/>
<dbReference type="FunFam" id="2.60.120.200:FF:000051">
    <property type="entry name" value="L-type lectin-domain containing receptor kinase V.9"/>
    <property type="match status" value="1"/>
</dbReference>
<dbReference type="PANTHER" id="PTHR27007">
    <property type="match status" value="1"/>
</dbReference>
<evidence type="ECO:0000256" key="18">
    <source>
        <dbReference type="ARBA" id="ARBA00023180"/>
    </source>
</evidence>
<feature type="binding site" evidence="21">
    <location>
        <position position="431"/>
    </location>
    <ligand>
        <name>ATP</name>
        <dbReference type="ChEBI" id="CHEBI:30616"/>
    </ligand>
</feature>
<dbReference type="SMART" id="SM00220">
    <property type="entry name" value="S_TKc"/>
    <property type="match status" value="1"/>
</dbReference>
<evidence type="ECO:0000256" key="13">
    <source>
        <dbReference type="ARBA" id="ARBA00022777"/>
    </source>
</evidence>
<dbReference type="GO" id="GO:0004674">
    <property type="term" value="F:protein serine/threonine kinase activity"/>
    <property type="evidence" value="ECO:0007669"/>
    <property type="project" value="UniProtKB-KW"/>
</dbReference>
<evidence type="ECO:0000256" key="5">
    <source>
        <dbReference type="ARBA" id="ARBA00012513"/>
    </source>
</evidence>
<evidence type="ECO:0000256" key="16">
    <source>
        <dbReference type="ARBA" id="ARBA00023136"/>
    </source>
</evidence>
<dbReference type="InterPro" id="IPR008271">
    <property type="entry name" value="Ser/Thr_kinase_AS"/>
</dbReference>
<dbReference type="Gene3D" id="3.30.200.20">
    <property type="entry name" value="Phosphorylase Kinase, domain 1"/>
    <property type="match status" value="1"/>
</dbReference>
<comment type="catalytic activity">
    <reaction evidence="20">
        <text>L-seryl-[protein] + ATP = O-phospho-L-seryl-[protein] + ADP + H(+)</text>
        <dbReference type="Rhea" id="RHEA:17989"/>
        <dbReference type="Rhea" id="RHEA-COMP:9863"/>
        <dbReference type="Rhea" id="RHEA-COMP:11604"/>
        <dbReference type="ChEBI" id="CHEBI:15378"/>
        <dbReference type="ChEBI" id="CHEBI:29999"/>
        <dbReference type="ChEBI" id="CHEBI:30616"/>
        <dbReference type="ChEBI" id="CHEBI:83421"/>
        <dbReference type="ChEBI" id="CHEBI:456216"/>
        <dbReference type="EC" id="2.7.11.1"/>
    </reaction>
    <physiologicalReaction direction="left-to-right" evidence="20">
        <dbReference type="Rhea" id="RHEA:17990"/>
    </physiologicalReaction>
</comment>
<feature type="transmembrane region" description="Helical" evidence="22">
    <location>
        <begin position="347"/>
        <end position="368"/>
    </location>
</feature>
<protein>
    <recommendedName>
        <fullName evidence="5">non-specific serine/threonine protein kinase</fullName>
        <ecNumber evidence="5">2.7.11.1</ecNumber>
    </recommendedName>
</protein>
<accession>A0AAQ3TX33</accession>
<evidence type="ECO:0000256" key="3">
    <source>
        <dbReference type="ARBA" id="ARBA00008536"/>
    </source>
</evidence>
<dbReference type="GO" id="GO:0005886">
    <property type="term" value="C:plasma membrane"/>
    <property type="evidence" value="ECO:0007669"/>
    <property type="project" value="UniProtKB-SubCell"/>
</dbReference>
<keyword evidence="13" id="KW-0418">Kinase</keyword>
<keyword evidence="18" id="KW-0325">Glycoprotein</keyword>
<dbReference type="PROSITE" id="PS00107">
    <property type="entry name" value="PROTEIN_KINASE_ATP"/>
    <property type="match status" value="1"/>
</dbReference>
<evidence type="ECO:0000256" key="14">
    <source>
        <dbReference type="ARBA" id="ARBA00022840"/>
    </source>
</evidence>
<dbReference type="InterPro" id="IPR011009">
    <property type="entry name" value="Kinase-like_dom_sf"/>
</dbReference>